<gene>
    <name evidence="1" type="ORF">R3I93_014978</name>
</gene>
<evidence type="ECO:0000313" key="1">
    <source>
        <dbReference type="EMBL" id="KAK7143983.1"/>
    </source>
</evidence>
<evidence type="ECO:0000313" key="2">
    <source>
        <dbReference type="Proteomes" id="UP001364617"/>
    </source>
</evidence>
<proteinExistence type="predicted"/>
<accession>A0AAN9H1P7</accession>
<dbReference type="EMBL" id="JAYKXH010000015">
    <property type="protein sequence ID" value="KAK7143983.1"/>
    <property type="molecule type" value="Genomic_DNA"/>
</dbReference>
<comment type="caution">
    <text evidence="1">The sequence shown here is derived from an EMBL/GenBank/DDBJ whole genome shotgun (WGS) entry which is preliminary data.</text>
</comment>
<sequence>MIYSRLEKFRRFTRSVSGNNILAESSELET</sequence>
<protein>
    <submittedName>
        <fullName evidence="1">Uncharacterized protein</fullName>
    </submittedName>
</protein>
<keyword evidence="2" id="KW-1185">Reference proteome</keyword>
<organism evidence="1 2">
    <name type="scientific">Phoxinus phoxinus</name>
    <name type="common">Eurasian minnow</name>
    <dbReference type="NCBI Taxonomy" id="58324"/>
    <lineage>
        <taxon>Eukaryota</taxon>
        <taxon>Metazoa</taxon>
        <taxon>Chordata</taxon>
        <taxon>Craniata</taxon>
        <taxon>Vertebrata</taxon>
        <taxon>Euteleostomi</taxon>
        <taxon>Actinopterygii</taxon>
        <taxon>Neopterygii</taxon>
        <taxon>Teleostei</taxon>
        <taxon>Ostariophysi</taxon>
        <taxon>Cypriniformes</taxon>
        <taxon>Leuciscidae</taxon>
        <taxon>Phoxininae</taxon>
        <taxon>Phoxinus</taxon>
    </lineage>
</organism>
<reference evidence="1 2" key="1">
    <citation type="submission" date="2024-02" db="EMBL/GenBank/DDBJ databases">
        <title>Chromosome-level genome assembly of the Eurasian Minnow (Phoxinus phoxinus).</title>
        <authorList>
            <person name="Oriowo T.O."/>
            <person name="Martin S."/>
            <person name="Stange M."/>
            <person name="Chrysostomakis Y."/>
            <person name="Brown T."/>
            <person name="Winkler S."/>
            <person name="Kukowka S."/>
            <person name="Myers E.W."/>
            <person name="Bohne A."/>
        </authorList>
    </citation>
    <scope>NUCLEOTIDE SEQUENCE [LARGE SCALE GENOMIC DNA]</scope>
    <source>
        <strain evidence="1">ZFMK-TIS-60720</strain>
        <tissue evidence="1">Whole Organism</tissue>
    </source>
</reference>
<name>A0AAN9H1P7_9TELE</name>
<dbReference type="Proteomes" id="UP001364617">
    <property type="component" value="Unassembled WGS sequence"/>
</dbReference>
<dbReference type="AlphaFoldDB" id="A0AAN9H1P7"/>